<keyword evidence="3" id="KW-1185">Reference proteome</keyword>
<protein>
    <submittedName>
        <fullName evidence="2">Uncharacterized protein</fullName>
    </submittedName>
</protein>
<gene>
    <name evidence="2" type="ORF">FDA94_26730</name>
</gene>
<name>A0A4U3MAY1_9ACTN</name>
<comment type="caution">
    <text evidence="2">The sequence shown here is derived from an EMBL/GenBank/DDBJ whole genome shotgun (WGS) entry which is preliminary data.</text>
</comment>
<dbReference type="AlphaFoldDB" id="A0A4U3MAY1"/>
<evidence type="ECO:0000313" key="2">
    <source>
        <dbReference type="EMBL" id="TKK85264.1"/>
    </source>
</evidence>
<accession>A0A4U3MAY1</accession>
<reference evidence="2 3" key="1">
    <citation type="submission" date="2019-04" db="EMBL/GenBank/DDBJ databases">
        <title>Herbidospora sp. NEAU-GS14.nov., a novel actinomycete isolated from soil.</title>
        <authorList>
            <person name="Han L."/>
        </authorList>
    </citation>
    <scope>NUCLEOTIDE SEQUENCE [LARGE SCALE GENOMIC DNA]</scope>
    <source>
        <strain evidence="2 3">NEAU-GS14</strain>
    </source>
</reference>
<dbReference type="Proteomes" id="UP000308705">
    <property type="component" value="Unassembled WGS sequence"/>
</dbReference>
<evidence type="ECO:0000313" key="3">
    <source>
        <dbReference type="Proteomes" id="UP000308705"/>
    </source>
</evidence>
<feature type="region of interest" description="Disordered" evidence="1">
    <location>
        <begin position="1"/>
        <end position="69"/>
    </location>
</feature>
<dbReference type="EMBL" id="SZQA01000029">
    <property type="protein sequence ID" value="TKK85264.1"/>
    <property type="molecule type" value="Genomic_DNA"/>
</dbReference>
<sequence length="86" mass="8728">MSRNRIDLSADGGEVAGQGEAADPSTADEDQTEGVADRDDLHEGDARGQGLQEVAGGGPAPALGAQRPRPDRLFQAALFLGSGAGR</sequence>
<evidence type="ECO:0000256" key="1">
    <source>
        <dbReference type="SAM" id="MobiDB-lite"/>
    </source>
</evidence>
<feature type="compositionally biased region" description="Basic and acidic residues" evidence="1">
    <location>
        <begin position="35"/>
        <end position="46"/>
    </location>
</feature>
<organism evidence="2 3">
    <name type="scientific">Herbidospora galbida</name>
    <dbReference type="NCBI Taxonomy" id="2575442"/>
    <lineage>
        <taxon>Bacteria</taxon>
        <taxon>Bacillati</taxon>
        <taxon>Actinomycetota</taxon>
        <taxon>Actinomycetes</taxon>
        <taxon>Streptosporangiales</taxon>
        <taxon>Streptosporangiaceae</taxon>
        <taxon>Herbidospora</taxon>
    </lineage>
</organism>
<proteinExistence type="predicted"/>
<dbReference type="RefSeq" id="WP_137249827.1">
    <property type="nucleotide sequence ID" value="NZ_SZQA01000029.1"/>
</dbReference>